<name>A0A4R5YNK1_9MICO</name>
<dbReference type="Pfam" id="PF07876">
    <property type="entry name" value="Dabb"/>
    <property type="match status" value="1"/>
</dbReference>
<dbReference type="SUPFAM" id="SSF54909">
    <property type="entry name" value="Dimeric alpha+beta barrel"/>
    <property type="match status" value="1"/>
</dbReference>
<dbReference type="InterPro" id="IPR011008">
    <property type="entry name" value="Dimeric_a/b-barrel"/>
</dbReference>
<sequence length="94" mass="10560">MGYRHIVLFRVHDTVEEHDVAHAVDQLTSLAGLPGITSWQIARSLDDRKGRIIIEEAEFTDADAFAAFRSDPRHQSVAAQMAAISDWWIGDRLS</sequence>
<proteinExistence type="predicted"/>
<dbReference type="Proteomes" id="UP000295633">
    <property type="component" value="Unassembled WGS sequence"/>
</dbReference>
<organism evidence="2 3">
    <name type="scientific">Microbacterium oleivorans</name>
    <dbReference type="NCBI Taxonomy" id="273677"/>
    <lineage>
        <taxon>Bacteria</taxon>
        <taxon>Bacillati</taxon>
        <taxon>Actinomycetota</taxon>
        <taxon>Actinomycetes</taxon>
        <taxon>Micrococcales</taxon>
        <taxon>Microbacteriaceae</taxon>
        <taxon>Microbacterium</taxon>
    </lineage>
</organism>
<dbReference type="EMBL" id="SMZX01000001">
    <property type="protein sequence ID" value="TDL46281.1"/>
    <property type="molecule type" value="Genomic_DNA"/>
</dbReference>
<dbReference type="SMART" id="SM00886">
    <property type="entry name" value="Dabb"/>
    <property type="match status" value="1"/>
</dbReference>
<evidence type="ECO:0000313" key="3">
    <source>
        <dbReference type="Proteomes" id="UP000295633"/>
    </source>
</evidence>
<accession>A0A4R5YNK1</accession>
<evidence type="ECO:0000259" key="1">
    <source>
        <dbReference type="PROSITE" id="PS51502"/>
    </source>
</evidence>
<reference evidence="2 3" key="1">
    <citation type="submission" date="2019-03" db="EMBL/GenBank/DDBJ databases">
        <title>Genome Sequencing and Assembly of Various Microbes Isolated from Partially Reclaimed Soil and Acid Mine Drainage (AMD) Site.</title>
        <authorList>
            <person name="Steinbock B."/>
            <person name="Bechtold R."/>
            <person name="Sevigny J.L."/>
            <person name="Thomas D."/>
            <person name="Cuthill L.R."/>
            <person name="Aveiro Johannsen E.J."/>
            <person name="Thomas K."/>
            <person name="Ghosh A."/>
        </authorList>
    </citation>
    <scope>NUCLEOTIDE SEQUENCE [LARGE SCALE GENOMIC DNA]</scope>
    <source>
        <strain evidence="2 3">F-B2</strain>
    </source>
</reference>
<dbReference type="PROSITE" id="PS51502">
    <property type="entry name" value="S_R_A_B_BARREL"/>
    <property type="match status" value="1"/>
</dbReference>
<evidence type="ECO:0000313" key="2">
    <source>
        <dbReference type="EMBL" id="TDL46281.1"/>
    </source>
</evidence>
<dbReference type="AlphaFoldDB" id="A0A4R5YNK1"/>
<dbReference type="Gene3D" id="3.30.70.100">
    <property type="match status" value="1"/>
</dbReference>
<dbReference type="InterPro" id="IPR013097">
    <property type="entry name" value="Dabb"/>
</dbReference>
<comment type="caution">
    <text evidence="2">The sequence shown here is derived from an EMBL/GenBank/DDBJ whole genome shotgun (WGS) entry which is preliminary data.</text>
</comment>
<dbReference type="RefSeq" id="WP_133399266.1">
    <property type="nucleotide sequence ID" value="NZ_SMZX01000001.1"/>
</dbReference>
<gene>
    <name evidence="2" type="ORF">E2R54_07625</name>
</gene>
<protein>
    <submittedName>
        <fullName evidence="2">Dabb family protein</fullName>
    </submittedName>
</protein>
<feature type="domain" description="Stress-response A/B barrel" evidence="1">
    <location>
        <begin position="3"/>
        <end position="94"/>
    </location>
</feature>